<evidence type="ECO:0000313" key="3">
    <source>
        <dbReference type="Proteomes" id="UP000263691"/>
    </source>
</evidence>
<dbReference type="GeneID" id="60322354"/>
<reference evidence="2 3" key="1">
    <citation type="submission" date="2018-07" db="EMBL/GenBank/DDBJ databases">
        <authorList>
            <person name="Michaels M.J."/>
            <person name="Wallen J.R."/>
            <person name="Eckardt M.A."/>
            <person name="Gainey M.D."/>
            <person name="Garlena R.A."/>
            <person name="Russell D.A."/>
            <person name="Pope W.H."/>
            <person name="Jacobs-Sera D."/>
            <person name="Hatfull G.F."/>
        </authorList>
    </citation>
    <scope>NUCLEOTIDE SEQUENCE [LARGE SCALE GENOMIC DNA]</scope>
</reference>
<gene>
    <name evidence="2" type="primary">30</name>
    <name evidence="2" type="ORF">SEA_RANDO14_30</name>
</gene>
<protein>
    <submittedName>
        <fullName evidence="2">Lysin A</fullName>
    </submittedName>
</protein>
<feature type="domain" description="Peptidase C39-like" evidence="1">
    <location>
        <begin position="13"/>
        <end position="157"/>
    </location>
</feature>
<organism evidence="2 3">
    <name type="scientific">Mycobacterium phage Rando14</name>
    <dbReference type="NCBI Taxonomy" id="2301556"/>
    <lineage>
        <taxon>Viruses</taxon>
        <taxon>Duplodnaviria</taxon>
        <taxon>Heunggongvirae</taxon>
        <taxon>Uroviricota</taxon>
        <taxon>Caudoviricetes</taxon>
        <taxon>Weiservirinae</taxon>
        <taxon>Kratiovirus</taxon>
        <taxon>Kratiovirus rando14</taxon>
    </lineage>
</organism>
<evidence type="ECO:0000259" key="1">
    <source>
        <dbReference type="Pfam" id="PF13529"/>
    </source>
</evidence>
<accession>A0A385D503</accession>
<dbReference type="KEGG" id="vg:60322354"/>
<dbReference type="Proteomes" id="UP000263691">
    <property type="component" value="Genome"/>
</dbReference>
<dbReference type="InterPro" id="IPR023346">
    <property type="entry name" value="Lysozyme-like_dom_sf"/>
</dbReference>
<dbReference type="RefSeq" id="YP_009950928.1">
    <property type="nucleotide sequence ID" value="NC_051596.1"/>
</dbReference>
<dbReference type="Pfam" id="PF13529">
    <property type="entry name" value="Peptidase_C39_2"/>
    <property type="match status" value="1"/>
</dbReference>
<sequence length="561" mass="60454">MTEKVLPYDRSIVPQETGYWCGPAATQIVLNSRGLIVPEATLAREIGTTVRGTDYVGLIERILDMRVPDARYTSVYIENDPPRTEQREALWRNLKRSIDAGFGVVMNWVAPPSNYPRGVKGSVSPRYSGGTVYHYVAAMGYDDAAPGVGRAVWIADSGFQPQGYWISFDQCASLIPPKGYAYADVDAPGGPAAPVDADAQAADVLMRLMGGSMPFGYYQEALPAVRQCLVECGCDSELRIAMWGAQVGHESVGLRYMSELWGPTAAQAGYEGRVDDLGNTQPGDGYRFRGAGPIQVTGRRNFTVLSQWAHSKGLVPTPTFFVDNPDELRGLRYGFVGVTWYWTTQRPMNDFADRRDIEGASIAVNGRGANGRANGIDDRINRYNGALAMGADLLKITDGGDDFMSALNAAEQREMLELLRWIAAPGTGELRKKFPSRSELRAIGEGAVDTWAGMDLNQDANIHLVAEYVLAKIGDPGAIERLRKIASTTAADRQGSAALARRILDHVDEPHETPPDSEPAAPVRKVACAQSGGGCVLVANGGDGSCALGGDDCVLRKGVTA</sequence>
<proteinExistence type="predicted"/>
<dbReference type="InterPro" id="IPR039564">
    <property type="entry name" value="Peptidase_C39-like"/>
</dbReference>
<dbReference type="EMBL" id="MH697592">
    <property type="protein sequence ID" value="AXQ53050.1"/>
    <property type="molecule type" value="Genomic_DNA"/>
</dbReference>
<dbReference type="SUPFAM" id="SSF53955">
    <property type="entry name" value="Lysozyme-like"/>
    <property type="match status" value="1"/>
</dbReference>
<dbReference type="Gene3D" id="1.10.530.10">
    <property type="match status" value="1"/>
</dbReference>
<evidence type="ECO:0000313" key="2">
    <source>
        <dbReference type="EMBL" id="AXQ53050.1"/>
    </source>
</evidence>
<keyword evidence="3" id="KW-1185">Reference proteome</keyword>
<name>A0A385D503_9CAUD</name>